<proteinExistence type="predicted"/>
<reference evidence="1 2" key="1">
    <citation type="submission" date="2020-08" db="EMBL/GenBank/DDBJ databases">
        <title>Genomic Encyclopedia of Type Strains, Phase IV (KMG-IV): sequencing the most valuable type-strain genomes for metagenomic binning, comparative biology and taxonomic classification.</title>
        <authorList>
            <person name="Goeker M."/>
        </authorList>
    </citation>
    <scope>NUCLEOTIDE SEQUENCE [LARGE SCALE GENOMIC DNA]</scope>
    <source>
        <strain evidence="1 2">DSM 106146</strain>
    </source>
</reference>
<protein>
    <submittedName>
        <fullName evidence="1">Uncharacterized protein</fullName>
    </submittedName>
</protein>
<dbReference type="Proteomes" id="UP000543642">
    <property type="component" value="Unassembled WGS sequence"/>
</dbReference>
<dbReference type="RefSeq" id="WP_183771611.1">
    <property type="nucleotide sequence ID" value="NZ_JACHFW010000002.1"/>
</dbReference>
<sequence>MEGKQKHKDNEFLPKRGKPQHETVTYEISGTFIDFSHCGRYTILARSYSSQELLSFQYAPSFCFHEVKLDTIFGKQNPPLP</sequence>
<organism evidence="1 2">
    <name type="scientific">Catenibacillus scindens</name>
    <dbReference type="NCBI Taxonomy" id="673271"/>
    <lineage>
        <taxon>Bacteria</taxon>
        <taxon>Bacillati</taxon>
        <taxon>Bacillota</taxon>
        <taxon>Clostridia</taxon>
        <taxon>Lachnospirales</taxon>
        <taxon>Lachnospiraceae</taxon>
        <taxon>Catenibacillus</taxon>
    </lineage>
</organism>
<keyword evidence="2" id="KW-1185">Reference proteome</keyword>
<dbReference type="AlphaFoldDB" id="A0A7W8M4A2"/>
<evidence type="ECO:0000313" key="1">
    <source>
        <dbReference type="EMBL" id="MBB5263634.1"/>
    </source>
</evidence>
<gene>
    <name evidence="1" type="ORF">HNP82_000732</name>
</gene>
<comment type="caution">
    <text evidence="1">The sequence shown here is derived from an EMBL/GenBank/DDBJ whole genome shotgun (WGS) entry which is preliminary data.</text>
</comment>
<name>A0A7W8M4A2_9FIRM</name>
<accession>A0A7W8M4A2</accession>
<evidence type="ECO:0000313" key="2">
    <source>
        <dbReference type="Proteomes" id="UP000543642"/>
    </source>
</evidence>
<dbReference type="EMBL" id="JACHFW010000002">
    <property type="protein sequence ID" value="MBB5263634.1"/>
    <property type="molecule type" value="Genomic_DNA"/>
</dbReference>